<accession>A0A8J2K902</accession>
<evidence type="ECO:0000313" key="4">
    <source>
        <dbReference type="EMBL" id="CAG7731467.1"/>
    </source>
</evidence>
<feature type="chain" id="PRO_5035211388" description="Endocuticle structural glycoprotein SgAbd-2" evidence="3">
    <location>
        <begin position="17"/>
        <end position="240"/>
    </location>
</feature>
<evidence type="ECO:0000313" key="5">
    <source>
        <dbReference type="Proteomes" id="UP000708208"/>
    </source>
</evidence>
<dbReference type="PROSITE" id="PS51155">
    <property type="entry name" value="CHIT_BIND_RR_2"/>
    <property type="match status" value="1"/>
</dbReference>
<dbReference type="InterPro" id="IPR000618">
    <property type="entry name" value="Insect_cuticle"/>
</dbReference>
<dbReference type="GO" id="GO:0008010">
    <property type="term" value="F:structural constituent of chitin-based larval cuticle"/>
    <property type="evidence" value="ECO:0007669"/>
    <property type="project" value="TreeGrafter"/>
</dbReference>
<reference evidence="4" key="1">
    <citation type="submission" date="2021-06" db="EMBL/GenBank/DDBJ databases">
        <authorList>
            <person name="Hodson N. C."/>
            <person name="Mongue J. A."/>
            <person name="Jaron S. K."/>
        </authorList>
    </citation>
    <scope>NUCLEOTIDE SEQUENCE</scope>
</reference>
<sequence>MKAFIILSLVLGTAFARPGSSYGQSRVEVTLAPVVRRPYEAPPPIVRTTLAPAYEAPAPIVRTTLAPAYEAPAYGASKLSEKSEKILEPVHQIVRHNLESDHQGKYSLDMETSHGIKQSEQGQLRDVSASEGPVGVKTGSYSYTGPDKKVYTVNWVADENGFRATGDHLPTSPPIPEAIKASLLIPRLHESELDGPKGEGESPNPTLASYGSYAAPLAYKTPVTTAAPVILTPPVKVSTY</sequence>
<evidence type="ECO:0000256" key="2">
    <source>
        <dbReference type="PROSITE-ProRule" id="PRU00497"/>
    </source>
</evidence>
<proteinExistence type="predicted"/>
<evidence type="ECO:0000256" key="3">
    <source>
        <dbReference type="SAM" id="SignalP"/>
    </source>
</evidence>
<organism evidence="4 5">
    <name type="scientific">Allacma fusca</name>
    <dbReference type="NCBI Taxonomy" id="39272"/>
    <lineage>
        <taxon>Eukaryota</taxon>
        <taxon>Metazoa</taxon>
        <taxon>Ecdysozoa</taxon>
        <taxon>Arthropoda</taxon>
        <taxon>Hexapoda</taxon>
        <taxon>Collembola</taxon>
        <taxon>Symphypleona</taxon>
        <taxon>Sminthuridae</taxon>
        <taxon>Allacma</taxon>
    </lineage>
</organism>
<evidence type="ECO:0000256" key="1">
    <source>
        <dbReference type="ARBA" id="ARBA00022460"/>
    </source>
</evidence>
<name>A0A8J2K902_9HEXA</name>
<keyword evidence="1 2" id="KW-0193">Cuticle</keyword>
<dbReference type="EMBL" id="CAJVCH010213487">
    <property type="protein sequence ID" value="CAG7731467.1"/>
    <property type="molecule type" value="Genomic_DNA"/>
</dbReference>
<protein>
    <recommendedName>
        <fullName evidence="6">Endocuticle structural glycoprotein SgAbd-2</fullName>
    </recommendedName>
</protein>
<dbReference type="PANTHER" id="PTHR10380">
    <property type="entry name" value="CUTICLE PROTEIN"/>
    <property type="match status" value="1"/>
</dbReference>
<dbReference type="AlphaFoldDB" id="A0A8J2K902"/>
<dbReference type="Proteomes" id="UP000708208">
    <property type="component" value="Unassembled WGS sequence"/>
</dbReference>
<evidence type="ECO:0008006" key="6">
    <source>
        <dbReference type="Google" id="ProtNLM"/>
    </source>
</evidence>
<keyword evidence="3" id="KW-0732">Signal</keyword>
<dbReference type="Pfam" id="PF00379">
    <property type="entry name" value="Chitin_bind_4"/>
    <property type="match status" value="1"/>
</dbReference>
<dbReference type="InterPro" id="IPR050468">
    <property type="entry name" value="Cuticle_Struct_Prot"/>
</dbReference>
<gene>
    <name evidence="4" type="ORF">AFUS01_LOCUS20054</name>
</gene>
<comment type="caution">
    <text evidence="4">The sequence shown here is derived from an EMBL/GenBank/DDBJ whole genome shotgun (WGS) entry which is preliminary data.</text>
</comment>
<feature type="signal peptide" evidence="3">
    <location>
        <begin position="1"/>
        <end position="16"/>
    </location>
</feature>
<dbReference type="PANTHER" id="PTHR10380:SF173">
    <property type="entry name" value="CUTICULAR PROTEIN 47EF, ISOFORM C-RELATED"/>
    <property type="match status" value="1"/>
</dbReference>
<keyword evidence="5" id="KW-1185">Reference proteome</keyword>
<dbReference type="OrthoDB" id="7781803at2759"/>
<dbReference type="GO" id="GO:0062129">
    <property type="term" value="C:chitin-based extracellular matrix"/>
    <property type="evidence" value="ECO:0007669"/>
    <property type="project" value="TreeGrafter"/>
</dbReference>